<dbReference type="Proteomes" id="UP000246233">
    <property type="component" value="Segment"/>
</dbReference>
<protein>
    <submittedName>
        <fullName evidence="2">ParB-like dsDNA partitioning protein</fullName>
    </submittedName>
</protein>
<proteinExistence type="predicted"/>
<reference evidence="3" key="1">
    <citation type="submission" date="2018-04" db="EMBL/GenBank/DDBJ databases">
        <authorList>
            <person name="Gomez-Rosado J.O."/>
            <person name="Gonzalez-Garcia E.M."/>
            <person name="Gonzalez-Leon M.A."/>
            <person name="Gonzalez-Rodriguez J."/>
            <person name="Gonzalez-Santos L.I."/>
            <person name="Goveo-Rivera I.A."/>
            <person name="Gutierrez-Silva J.C."/>
            <person name="Issa-Mahmud S."/>
            <person name="Lopez-Llera J.N."/>
            <person name="Marrero-Visalden G."/>
            <person name="Muyet-Blasini E."/>
            <person name="Ortiz-Torres X.D."/>
            <person name="Palacios-Vallejo J.G."/>
            <person name="Pichardo-Gonzalez P.A."/>
            <person name="Pou-Acosta P.M."/>
            <person name="Velez-Velazquez R.M."/>
            <person name="Fernandez-Martinez M."/>
            <person name="Maldonado-Vazquez N."/>
            <person name="Rubin M."/>
            <person name="Vazquez E."/>
            <person name="Garlena R.A."/>
            <person name="Russell D.A."/>
            <person name="Pope W.H."/>
            <person name="Jacobs-Sera D."/>
            <person name="Hatfull G.F."/>
        </authorList>
    </citation>
    <scope>NUCLEOTIDE SEQUENCE [LARGE SCALE GENOMIC DNA]</scope>
</reference>
<gene>
    <name evidence="2" type="primary">39</name>
    <name evidence="2" type="ORF">SEA_PRIAMO_39</name>
</gene>
<evidence type="ECO:0000313" key="2">
    <source>
        <dbReference type="EMBL" id="AWN05802.1"/>
    </source>
</evidence>
<feature type="region of interest" description="Disordered" evidence="1">
    <location>
        <begin position="1"/>
        <end position="24"/>
    </location>
</feature>
<evidence type="ECO:0000256" key="1">
    <source>
        <dbReference type="SAM" id="MobiDB-lite"/>
    </source>
</evidence>
<dbReference type="RefSeq" id="YP_010061263.1">
    <property type="nucleotide sequence ID" value="NC_054781.1"/>
</dbReference>
<accession>A0A2U8UQB1</accession>
<organism evidence="2 3">
    <name type="scientific">Mycobacterium phage Priamo</name>
    <dbReference type="NCBI Taxonomy" id="2182403"/>
    <lineage>
        <taxon>Viruses</taxon>
        <taxon>Duplodnaviria</taxon>
        <taxon>Heunggongvirae</taxon>
        <taxon>Uroviricota</taxon>
        <taxon>Caudoviricetes</taxon>
        <taxon>Gladiatorvirus</taxon>
        <taxon>Gladiatorvirus priamo</taxon>
    </lineage>
</organism>
<name>A0A2U8UQB1_9CAUD</name>
<dbReference type="GeneID" id="64869147"/>
<sequence>MSVSELSPLEQAKKKAEEARAKGIKPKKANEILRRGPEMVTLGIYLPRTTVVALKRLAFEEETSVSAIIDELVVPRIKAGPRPKEPEYPTFDL</sequence>
<feature type="compositionally biased region" description="Basic and acidic residues" evidence="1">
    <location>
        <begin position="11"/>
        <end position="21"/>
    </location>
</feature>
<dbReference type="EMBL" id="MH155876">
    <property type="protein sequence ID" value="AWN05802.1"/>
    <property type="molecule type" value="Genomic_DNA"/>
</dbReference>
<keyword evidence="3" id="KW-1185">Reference proteome</keyword>
<evidence type="ECO:0000313" key="3">
    <source>
        <dbReference type="Proteomes" id="UP000246233"/>
    </source>
</evidence>
<dbReference type="KEGG" id="vg:64869147"/>